<dbReference type="InterPro" id="IPR012910">
    <property type="entry name" value="Plug_dom"/>
</dbReference>
<dbReference type="CDD" id="cd01347">
    <property type="entry name" value="ligand_gated_channel"/>
    <property type="match status" value="1"/>
</dbReference>
<feature type="short sequence motif" description="TonB C-terminal box" evidence="15">
    <location>
        <begin position="810"/>
        <end position="827"/>
    </location>
</feature>
<keyword evidence="4 14" id="KW-1134">Transmembrane beta strand</keyword>
<evidence type="ECO:0000313" key="19">
    <source>
        <dbReference type="Proteomes" id="UP000219042"/>
    </source>
</evidence>
<evidence type="ECO:0000256" key="9">
    <source>
        <dbReference type="ARBA" id="ARBA00023065"/>
    </source>
</evidence>
<keyword evidence="9" id="KW-0406">Ion transport</keyword>
<dbReference type="RefSeq" id="WP_097079634.1">
    <property type="nucleotide sequence ID" value="NZ_BAABHT010000003.1"/>
</dbReference>
<dbReference type="SUPFAM" id="SSF56935">
    <property type="entry name" value="Porins"/>
    <property type="match status" value="1"/>
</dbReference>
<dbReference type="Gene3D" id="3.55.50.30">
    <property type="match status" value="1"/>
</dbReference>
<keyword evidence="12 18" id="KW-0675">Receptor</keyword>
<comment type="subcellular location">
    <subcellularLocation>
        <location evidence="1 14">Cell outer membrane</location>
        <topology evidence="1 14">Multi-pass membrane protein</topology>
    </subcellularLocation>
</comment>
<dbReference type="InterPro" id="IPR000531">
    <property type="entry name" value="Beta-barrel_TonB"/>
</dbReference>
<dbReference type="GO" id="GO:0009279">
    <property type="term" value="C:cell outer membrane"/>
    <property type="evidence" value="ECO:0007669"/>
    <property type="project" value="UniProtKB-SubCell"/>
</dbReference>
<dbReference type="AlphaFoldDB" id="A0A240EBG4"/>
<evidence type="ECO:0000256" key="13">
    <source>
        <dbReference type="ARBA" id="ARBA00023237"/>
    </source>
</evidence>
<dbReference type="GO" id="GO:0015891">
    <property type="term" value="P:siderophore transport"/>
    <property type="evidence" value="ECO:0007669"/>
    <property type="project" value="InterPro"/>
</dbReference>
<dbReference type="InterPro" id="IPR011662">
    <property type="entry name" value="Secretin/TonB_short_N"/>
</dbReference>
<evidence type="ECO:0000259" key="17">
    <source>
        <dbReference type="SMART" id="SM00965"/>
    </source>
</evidence>
<proteinExistence type="inferred from homology"/>
<keyword evidence="8" id="KW-0408">Iron</keyword>
<evidence type="ECO:0000256" key="5">
    <source>
        <dbReference type="ARBA" id="ARBA00022496"/>
    </source>
</evidence>
<keyword evidence="5" id="KW-0410">Iron transport</keyword>
<dbReference type="NCBIfam" id="TIGR01783">
    <property type="entry name" value="TonB-siderophor"/>
    <property type="match status" value="1"/>
</dbReference>
<evidence type="ECO:0000256" key="4">
    <source>
        <dbReference type="ARBA" id="ARBA00022452"/>
    </source>
</evidence>
<evidence type="ECO:0000256" key="2">
    <source>
        <dbReference type="ARBA" id="ARBA00009810"/>
    </source>
</evidence>
<dbReference type="InterPro" id="IPR036942">
    <property type="entry name" value="Beta-barrel_TonB_sf"/>
</dbReference>
<dbReference type="Pfam" id="PF07715">
    <property type="entry name" value="Plug"/>
    <property type="match status" value="1"/>
</dbReference>
<accession>A0A240EBG4</accession>
<dbReference type="SMART" id="SM00965">
    <property type="entry name" value="STN"/>
    <property type="match status" value="1"/>
</dbReference>
<evidence type="ECO:0000313" key="18">
    <source>
        <dbReference type="EMBL" id="SNX45881.1"/>
    </source>
</evidence>
<dbReference type="FunFam" id="2.170.130.10:FF:000010">
    <property type="entry name" value="Ferripyoverdine receptor"/>
    <property type="match status" value="1"/>
</dbReference>
<dbReference type="InterPro" id="IPR039426">
    <property type="entry name" value="TonB-dep_rcpt-like"/>
</dbReference>
<dbReference type="Gene3D" id="2.40.170.20">
    <property type="entry name" value="TonB-dependent receptor, beta-barrel domain"/>
    <property type="match status" value="1"/>
</dbReference>
<dbReference type="InterPro" id="IPR037066">
    <property type="entry name" value="Plug_dom_sf"/>
</dbReference>
<organism evidence="18 19">
    <name type="scientific">Acinetobacter puyangensis</name>
    <dbReference type="NCBI Taxonomy" id="1096779"/>
    <lineage>
        <taxon>Bacteria</taxon>
        <taxon>Pseudomonadati</taxon>
        <taxon>Pseudomonadota</taxon>
        <taxon>Gammaproteobacteria</taxon>
        <taxon>Moraxellales</taxon>
        <taxon>Moraxellaceae</taxon>
        <taxon>Acinetobacter</taxon>
    </lineage>
</organism>
<dbReference type="Pfam" id="PF00593">
    <property type="entry name" value="TonB_dep_Rec_b-barrel"/>
    <property type="match status" value="1"/>
</dbReference>
<dbReference type="Proteomes" id="UP000219042">
    <property type="component" value="Unassembled WGS sequence"/>
</dbReference>
<gene>
    <name evidence="18" type="ORF">SAMN05421731_106116</name>
</gene>
<dbReference type="PANTHER" id="PTHR32552:SF74">
    <property type="entry name" value="HYDROXAMATE SIDEROPHORE RECEPTOR FHUE"/>
    <property type="match status" value="1"/>
</dbReference>
<keyword evidence="11 14" id="KW-0472">Membrane</keyword>
<dbReference type="EMBL" id="OANT01000006">
    <property type="protein sequence ID" value="SNX45881.1"/>
    <property type="molecule type" value="Genomic_DNA"/>
</dbReference>
<evidence type="ECO:0000256" key="8">
    <source>
        <dbReference type="ARBA" id="ARBA00023004"/>
    </source>
</evidence>
<sequence>MFQIKPLALALHLVILGSSGLCLNSIVYASAEVKTYSVGAGTLSSTLSKFAQQSGVSVIVDAEKIKGINSNGVQGAYHVEQGFAELLKDTHYKIAKTAQGYVLVENPSPAKQNNLARDMGQLNPIEVNAAGTANRDANTVQLPVIVVSAENENSYTVKDTSTATGLNLSLRQTPQSVSVITRKQIDDFNVQDLQDIIKVTPGLYGKNQGISSQETTPYARGFSIGHLNVDGIPLDITGFNQRNVAADMVMYDRVEVVRGATGLLEGAGEPAGTINLIRKRPTHQPLLNLSASYGSWNNQHVSIDASHALNKQDTLRARVAGSWQDSDSFVDVTNTQNGTFYGIVEADLSANTTLALGGSIQRTRTNGVFLGIPTYANGNHMNHSRSTYLDTSNSYQDRDNDTIFADLKHTLSNNWTIKASATHIKADSDAKYSLNERITGSETTFNQVESGWKYGTEQNVFDIRLNGDFNLFNRKHEFLLGANYRRDNSTGGETWQGGGRIIDINNYNPYAYRLIGEPATTPLLWGRKTEEHGLFGAVNLQLFEPLYAMIGGRFGWYQQDTTGWYTATPTWKRSLDESAEFTPYFGLVYDINKNHSVYGSITEIFQPQSSIDINGNTLDPLTGTNYELGIKGEYFDAALTSSLAIFRIKQQNRAVRDEENCPTSGSISCSRAAGEVQSDGVDVQITGAITPNWQIALGYTYVKAEYKKDAIATNIGQRINTDEPQHLLKIYTNYQLPAPYDKVNLSASIYGQSKMYRSETDYYTAQNRYATVDIGGTYQVNDHLSLQLNINNLFDKKYYSELGYSWSGYSEIYGNPRHVLASLKYKF</sequence>
<dbReference type="PROSITE" id="PS01156">
    <property type="entry name" value="TONB_DEPENDENT_REC_2"/>
    <property type="match status" value="1"/>
</dbReference>
<evidence type="ECO:0000256" key="14">
    <source>
        <dbReference type="PROSITE-ProRule" id="PRU01360"/>
    </source>
</evidence>
<keyword evidence="19" id="KW-1185">Reference proteome</keyword>
<keyword evidence="6 14" id="KW-0812">Transmembrane</keyword>
<reference evidence="19" key="1">
    <citation type="submission" date="2016-09" db="EMBL/GenBank/DDBJ databases">
        <authorList>
            <person name="Varghese N."/>
            <person name="Submissions S."/>
        </authorList>
    </citation>
    <scope>NUCLEOTIDE SEQUENCE [LARGE SCALE GENOMIC DNA]</scope>
    <source>
        <strain evidence="19">ANC 4466</strain>
    </source>
</reference>
<protein>
    <submittedName>
        <fullName evidence="18">Outer-membrane receptor for ferric coprogen and ferric-rhodotorulic acid</fullName>
    </submittedName>
</protein>
<evidence type="ECO:0000256" key="1">
    <source>
        <dbReference type="ARBA" id="ARBA00004571"/>
    </source>
</evidence>
<evidence type="ECO:0000256" key="15">
    <source>
        <dbReference type="PROSITE-ProRule" id="PRU10144"/>
    </source>
</evidence>
<dbReference type="GO" id="GO:0015344">
    <property type="term" value="F:siderophore uptake transmembrane transporter activity"/>
    <property type="evidence" value="ECO:0007669"/>
    <property type="project" value="TreeGrafter"/>
</dbReference>
<keyword evidence="13 14" id="KW-0998">Cell outer membrane</keyword>
<keyword evidence="7" id="KW-0732">Signal</keyword>
<feature type="domain" description="Secretin/TonB short N-terminal" evidence="17">
    <location>
        <begin position="56"/>
        <end position="106"/>
    </location>
</feature>
<name>A0A240EBG4_9GAMM</name>
<dbReference type="PROSITE" id="PS52016">
    <property type="entry name" value="TONB_DEPENDENT_REC_3"/>
    <property type="match status" value="1"/>
</dbReference>
<dbReference type="PANTHER" id="PTHR32552">
    <property type="entry name" value="FERRICHROME IRON RECEPTOR-RELATED"/>
    <property type="match status" value="1"/>
</dbReference>
<dbReference type="OrthoDB" id="8663017at2"/>
<dbReference type="GO" id="GO:0038023">
    <property type="term" value="F:signaling receptor activity"/>
    <property type="evidence" value="ECO:0007669"/>
    <property type="project" value="InterPro"/>
</dbReference>
<evidence type="ECO:0000256" key="7">
    <source>
        <dbReference type="ARBA" id="ARBA00022729"/>
    </source>
</evidence>
<evidence type="ECO:0000256" key="10">
    <source>
        <dbReference type="ARBA" id="ARBA00023077"/>
    </source>
</evidence>
<dbReference type="InterPro" id="IPR010917">
    <property type="entry name" value="TonB_rcpt_CS"/>
</dbReference>
<keyword evidence="10 16" id="KW-0798">TonB box</keyword>
<comment type="similarity">
    <text evidence="2 14 16">Belongs to the TonB-dependent receptor family.</text>
</comment>
<keyword evidence="3 14" id="KW-0813">Transport</keyword>
<dbReference type="InterPro" id="IPR010105">
    <property type="entry name" value="TonB_sidphr_rcpt"/>
</dbReference>
<evidence type="ECO:0000256" key="11">
    <source>
        <dbReference type="ARBA" id="ARBA00023136"/>
    </source>
</evidence>
<dbReference type="Gene3D" id="2.170.130.10">
    <property type="entry name" value="TonB-dependent receptor, plug domain"/>
    <property type="match status" value="1"/>
</dbReference>
<evidence type="ECO:0000256" key="6">
    <source>
        <dbReference type="ARBA" id="ARBA00022692"/>
    </source>
</evidence>
<evidence type="ECO:0000256" key="16">
    <source>
        <dbReference type="RuleBase" id="RU003357"/>
    </source>
</evidence>
<evidence type="ECO:0000256" key="3">
    <source>
        <dbReference type="ARBA" id="ARBA00022448"/>
    </source>
</evidence>
<evidence type="ECO:0000256" key="12">
    <source>
        <dbReference type="ARBA" id="ARBA00023170"/>
    </source>
</evidence>